<dbReference type="Pfam" id="PF13344">
    <property type="entry name" value="Hydrolase_6"/>
    <property type="match status" value="1"/>
</dbReference>
<dbReference type="PANTHER" id="PTHR14269:SF4">
    <property type="entry name" value="CAT EYE SYNDROME CRITICAL REGION PROTEIN 5"/>
    <property type="match status" value="1"/>
</dbReference>
<name>A0A1Y1IH50_KLENI</name>
<dbReference type="SUPFAM" id="SSF56784">
    <property type="entry name" value="HAD-like"/>
    <property type="match status" value="1"/>
</dbReference>
<dbReference type="Proteomes" id="UP000054558">
    <property type="component" value="Unassembled WGS sequence"/>
</dbReference>
<sequence>MGFHLLSRGCQLQHCAQRLTTFSGSLRFLHLVSRLQQTIGIAFDIDGVLLRGKTPIEGASAALKQLHGTGPGDQDGKTKAGQALIPHVYLTNGGGVTEAAKAEELASLLDVPVSEEQVILGHTPFKNYVDRYRDQRVLSVGKGDTKKVMEAYGFRHVVPMEEYVHEFPDIDPLAPYGPSARQTEARNPPDLPPEHRIAAVFVVSDPVNWGRDIQVLCDVLRSGGFPGHADTPHPPQVPLFLAADDFEYQAMFPVPRFGMGAFRIALESLFNRLYHKPLSHVAYGKPSPEPYRFALEALRKQHAQLCRPADPSATVSFDRVYMVGDNPKTDVRGALNAGHPWRPILTRTGVYRGNHRVYKSPGDGPGESGPHSFETPVMSTVSEAVGFILAESQMQPR</sequence>
<dbReference type="OMA" id="HDKRMLV"/>
<dbReference type="EMBL" id="DF237560">
    <property type="protein sequence ID" value="GAQ90190.1"/>
    <property type="molecule type" value="Genomic_DNA"/>
</dbReference>
<dbReference type="GO" id="GO:0005739">
    <property type="term" value="C:mitochondrion"/>
    <property type="evidence" value="ECO:0000318"/>
    <property type="project" value="GO_Central"/>
</dbReference>
<dbReference type="STRING" id="105231.A0A1Y1IH50"/>
<evidence type="ECO:0000313" key="1">
    <source>
        <dbReference type="EMBL" id="GAQ90190.1"/>
    </source>
</evidence>
<keyword evidence="1" id="KW-0378">Hydrolase</keyword>
<dbReference type="GO" id="GO:0046474">
    <property type="term" value="P:glycerophospholipid biosynthetic process"/>
    <property type="evidence" value="ECO:0000318"/>
    <property type="project" value="GO_Central"/>
</dbReference>
<dbReference type="InterPro" id="IPR006357">
    <property type="entry name" value="HAD-SF_hydro_IIA"/>
</dbReference>
<proteinExistence type="predicted"/>
<dbReference type="PANTHER" id="PTHR14269">
    <property type="entry name" value="CDP-DIACYLGLYCEROL--GLYCEROL-3-PHOSPHATE 3-PHOSPHATIDYLTRANSFERASE-RELATED"/>
    <property type="match status" value="1"/>
</dbReference>
<dbReference type="AlphaFoldDB" id="A0A1Y1IH50"/>
<dbReference type="OrthoDB" id="10251048at2759"/>
<dbReference type="GO" id="GO:0016787">
    <property type="term" value="F:hydrolase activity"/>
    <property type="evidence" value="ECO:0007669"/>
    <property type="project" value="UniProtKB-KW"/>
</dbReference>
<dbReference type="Gene3D" id="3.40.50.1000">
    <property type="entry name" value="HAD superfamily/HAD-like"/>
    <property type="match status" value="2"/>
</dbReference>
<keyword evidence="2" id="KW-1185">Reference proteome</keyword>
<dbReference type="NCBIfam" id="TIGR01460">
    <property type="entry name" value="HAD-SF-IIA"/>
    <property type="match status" value="1"/>
</dbReference>
<accession>A0A1Y1IH50</accession>
<dbReference type="InterPro" id="IPR036412">
    <property type="entry name" value="HAD-like_sf"/>
</dbReference>
<reference evidence="1 2" key="1">
    <citation type="journal article" date="2014" name="Nat. Commun.">
        <title>Klebsormidium flaccidum genome reveals primary factors for plant terrestrial adaptation.</title>
        <authorList>
            <person name="Hori K."/>
            <person name="Maruyama F."/>
            <person name="Fujisawa T."/>
            <person name="Togashi T."/>
            <person name="Yamamoto N."/>
            <person name="Seo M."/>
            <person name="Sato S."/>
            <person name="Yamada T."/>
            <person name="Mori H."/>
            <person name="Tajima N."/>
            <person name="Moriyama T."/>
            <person name="Ikeuchi M."/>
            <person name="Watanabe M."/>
            <person name="Wada H."/>
            <person name="Kobayashi K."/>
            <person name="Saito M."/>
            <person name="Masuda T."/>
            <person name="Sasaki-Sekimoto Y."/>
            <person name="Mashiguchi K."/>
            <person name="Awai K."/>
            <person name="Shimojima M."/>
            <person name="Masuda S."/>
            <person name="Iwai M."/>
            <person name="Nobusawa T."/>
            <person name="Narise T."/>
            <person name="Kondo S."/>
            <person name="Saito H."/>
            <person name="Sato R."/>
            <person name="Murakawa M."/>
            <person name="Ihara Y."/>
            <person name="Oshima-Yamada Y."/>
            <person name="Ohtaka K."/>
            <person name="Satoh M."/>
            <person name="Sonobe K."/>
            <person name="Ishii M."/>
            <person name="Ohtani R."/>
            <person name="Kanamori-Sato M."/>
            <person name="Honoki R."/>
            <person name="Miyazaki D."/>
            <person name="Mochizuki H."/>
            <person name="Umetsu J."/>
            <person name="Higashi K."/>
            <person name="Shibata D."/>
            <person name="Kamiya Y."/>
            <person name="Sato N."/>
            <person name="Nakamura Y."/>
            <person name="Tabata S."/>
            <person name="Ida S."/>
            <person name="Kurokawa K."/>
            <person name="Ohta H."/>
        </authorList>
    </citation>
    <scope>NUCLEOTIDE SEQUENCE [LARGE SCALE GENOMIC DNA]</scope>
    <source>
        <strain evidence="1 2">NIES-2285</strain>
    </source>
</reference>
<dbReference type="NCBIfam" id="TIGR01456">
    <property type="entry name" value="CECR5"/>
    <property type="match status" value="1"/>
</dbReference>
<dbReference type="InterPro" id="IPR006353">
    <property type="entry name" value="HAD-SF_hydro_IIA_CECR5"/>
</dbReference>
<protein>
    <submittedName>
        <fullName evidence="1">Haloacid dehalogenase-like hydrolase (HAD) superfamily protein</fullName>
    </submittedName>
</protein>
<organism evidence="1 2">
    <name type="scientific">Klebsormidium nitens</name>
    <name type="common">Green alga</name>
    <name type="synonym">Ulothrix nitens</name>
    <dbReference type="NCBI Taxonomy" id="105231"/>
    <lineage>
        <taxon>Eukaryota</taxon>
        <taxon>Viridiplantae</taxon>
        <taxon>Streptophyta</taxon>
        <taxon>Klebsormidiophyceae</taxon>
        <taxon>Klebsormidiales</taxon>
        <taxon>Klebsormidiaceae</taxon>
        <taxon>Klebsormidium</taxon>
    </lineage>
</organism>
<dbReference type="InterPro" id="IPR050324">
    <property type="entry name" value="CDP-alcohol_PTase-I"/>
</dbReference>
<dbReference type="InterPro" id="IPR023214">
    <property type="entry name" value="HAD_sf"/>
</dbReference>
<gene>
    <name evidence="1" type="ORF">KFL_006110020</name>
</gene>
<dbReference type="Pfam" id="PF13242">
    <property type="entry name" value="Hydrolase_like"/>
    <property type="match status" value="1"/>
</dbReference>
<evidence type="ECO:0000313" key="2">
    <source>
        <dbReference type="Proteomes" id="UP000054558"/>
    </source>
</evidence>